<keyword evidence="3" id="KW-1133">Transmembrane helix</keyword>
<evidence type="ECO:0000313" key="4">
    <source>
        <dbReference type="EMBL" id="MCK8624653.1"/>
    </source>
</evidence>
<sequence>MKNKKSAFTLSETMITLLVTSIIVSLIFYFSQIDFTKYPTNAFFNSFHKEWIQNQSLSKQNKFSTQVIINRNDRKVYFINRLKKTSLLIPKGLNTYSSIALKINANGYTKPGTIYWYSNANKTYKQTFQMGWGIYHIKEQNGVYNH</sequence>
<keyword evidence="3" id="KW-0472">Membrane</keyword>
<protein>
    <submittedName>
        <fullName evidence="4">Prepilin-type N-terminal cleavage/methylation domain-containing protein</fullName>
    </submittedName>
</protein>
<evidence type="ECO:0000256" key="3">
    <source>
        <dbReference type="SAM" id="Phobius"/>
    </source>
</evidence>
<proteinExistence type="predicted"/>
<keyword evidence="5" id="KW-1185">Reference proteome</keyword>
<name>A0ABT0I1R4_9LACO</name>
<comment type="subcellular location">
    <subcellularLocation>
        <location evidence="1">Cell surface</location>
    </subcellularLocation>
</comment>
<organism evidence="4 5">
    <name type="scientific">Apilactobacillus xinyiensis</name>
    <dbReference type="NCBI Taxonomy" id="2841032"/>
    <lineage>
        <taxon>Bacteria</taxon>
        <taxon>Bacillati</taxon>
        <taxon>Bacillota</taxon>
        <taxon>Bacilli</taxon>
        <taxon>Lactobacillales</taxon>
        <taxon>Lactobacillaceae</taxon>
        <taxon>Apilactobacillus</taxon>
    </lineage>
</organism>
<reference evidence="4 5" key="1">
    <citation type="submission" date="2021-11" db="EMBL/GenBank/DDBJ databases">
        <title>Comparative genomics of bee honey and flower isolates.</title>
        <authorList>
            <person name="Bechtner J.D."/>
            <person name="Gallus M.K."/>
            <person name="Ehrmann M."/>
        </authorList>
    </citation>
    <scope>NUCLEOTIDE SEQUENCE [LARGE SCALE GENOMIC DNA]</scope>
    <source>
        <strain evidence="4 5">M161</strain>
    </source>
</reference>
<feature type="transmembrane region" description="Helical" evidence="3">
    <location>
        <begin position="7"/>
        <end position="30"/>
    </location>
</feature>
<dbReference type="Pfam" id="PF07963">
    <property type="entry name" value="N_methyl"/>
    <property type="match status" value="1"/>
</dbReference>
<keyword evidence="2" id="KW-0178">Competence</keyword>
<gene>
    <name evidence="4" type="ORF">LNP07_03905</name>
</gene>
<dbReference type="InterPro" id="IPR012902">
    <property type="entry name" value="N_methyl_site"/>
</dbReference>
<evidence type="ECO:0000256" key="2">
    <source>
        <dbReference type="ARBA" id="ARBA00023287"/>
    </source>
</evidence>
<dbReference type="RefSeq" id="WP_248601659.1">
    <property type="nucleotide sequence ID" value="NZ_JAJIAO010000003.1"/>
</dbReference>
<evidence type="ECO:0000313" key="5">
    <source>
        <dbReference type="Proteomes" id="UP001522905"/>
    </source>
</evidence>
<dbReference type="EMBL" id="JAJIAO010000003">
    <property type="protein sequence ID" value="MCK8624653.1"/>
    <property type="molecule type" value="Genomic_DNA"/>
</dbReference>
<comment type="caution">
    <text evidence="4">The sequence shown here is derived from an EMBL/GenBank/DDBJ whole genome shotgun (WGS) entry which is preliminary data.</text>
</comment>
<dbReference type="Proteomes" id="UP001522905">
    <property type="component" value="Unassembled WGS sequence"/>
</dbReference>
<keyword evidence="3" id="KW-0812">Transmembrane</keyword>
<accession>A0ABT0I1R4</accession>
<evidence type="ECO:0000256" key="1">
    <source>
        <dbReference type="ARBA" id="ARBA00004241"/>
    </source>
</evidence>